<feature type="transmembrane region" description="Helical" evidence="4">
    <location>
        <begin position="320"/>
        <end position="348"/>
    </location>
</feature>
<evidence type="ECO:0000256" key="2">
    <source>
        <dbReference type="ARBA" id="ARBA00022803"/>
    </source>
</evidence>
<evidence type="ECO:0008006" key="7">
    <source>
        <dbReference type="Google" id="ProtNLM"/>
    </source>
</evidence>
<feature type="transmembrane region" description="Helical" evidence="4">
    <location>
        <begin position="435"/>
        <end position="455"/>
    </location>
</feature>
<feature type="transmembrane region" description="Helical" evidence="4">
    <location>
        <begin position="216"/>
        <end position="236"/>
    </location>
</feature>
<sequence>MNALFNKKAIIIAVLCIVTFICFSYTRHNQFTNWDDDYYVTNDPYIKALTWDNLKVIFTEDITKNNYHPLCMLSLAFNYYFSGLNPESYYLTSIFIHIANVVLVFFLFWGLCSLIKVSDKGKLFIAGFGALWFGIHPMHVESVAWIAERKDVLYAFFYVLGLLAYLRFINEGHKKWYWLTLLAFIASCLSKPMAVVFPMSLLCIDVLAKRKFSQKLVLEKVIFFAISLLCGGFAFYTQNKTGAVAAFSTLSIQERFMYASYGFVMYLSKLFNPTYLSTFYPYPYRFTSGYLPSIFYLAPFISIAFVTLPLVITWKTYREYFPVVAFGIGFFVVNVMFVLQFISVGAAIMSDRYSYVAYIGLLFLLAFLINEAIRIIPSKKWIISVAATAYSAILIKLCYERFSLSLNEYSNATYIGLLLLLIMSIIQLTKKAPSFKQIIIATVLVASVLLGKLCYERTFVWHDAETLLSDAIAKYPYRALLSYKWLGNYYFDKGELDKAMDNYNVLVTLHMNDKRVNAKIDQINLLKSGTAGGMIPVNATNRPIDPQFQVHLDSSLNFTRTGDSINAFKQYIQALRYNTTVEKTYAETAFKSVQAGQNDAAILQYNVLLKISTSNPYYYFYRGVAEFSKNKMKLAIEDWETAVKMPSKEIQQSASYNLSVAYDSVGNAAAAYKYVQMARSVGYTVKDEFAEKLRKKAKK</sequence>
<dbReference type="Proteomes" id="UP000239872">
    <property type="component" value="Unassembled WGS sequence"/>
</dbReference>
<feature type="transmembrane region" description="Helical" evidence="4">
    <location>
        <begin position="411"/>
        <end position="429"/>
    </location>
</feature>
<feature type="transmembrane region" description="Helical" evidence="4">
    <location>
        <begin position="176"/>
        <end position="204"/>
    </location>
</feature>
<dbReference type="InterPro" id="IPR011990">
    <property type="entry name" value="TPR-like_helical_dom_sf"/>
</dbReference>
<keyword evidence="4" id="KW-0812">Transmembrane</keyword>
<feature type="transmembrane region" description="Helical" evidence="4">
    <location>
        <begin position="89"/>
        <end position="111"/>
    </location>
</feature>
<feature type="transmembrane region" description="Helical" evidence="4">
    <location>
        <begin position="9"/>
        <end position="26"/>
    </location>
</feature>
<evidence type="ECO:0000256" key="4">
    <source>
        <dbReference type="SAM" id="Phobius"/>
    </source>
</evidence>
<feature type="transmembrane region" description="Helical" evidence="4">
    <location>
        <begin position="123"/>
        <end position="140"/>
    </location>
</feature>
<feature type="repeat" description="TPR" evidence="3">
    <location>
        <begin position="480"/>
        <end position="513"/>
    </location>
</feature>
<dbReference type="SUPFAM" id="SSF48452">
    <property type="entry name" value="TPR-like"/>
    <property type="match status" value="1"/>
</dbReference>
<gene>
    <name evidence="5" type="ORF">CJD36_003020</name>
</gene>
<accession>A0A2S7T199</accession>
<evidence type="ECO:0000313" key="5">
    <source>
        <dbReference type="EMBL" id="PQJ12734.1"/>
    </source>
</evidence>
<dbReference type="InterPro" id="IPR019734">
    <property type="entry name" value="TPR_rpt"/>
</dbReference>
<feature type="transmembrane region" description="Helical" evidence="4">
    <location>
        <begin position="355"/>
        <end position="375"/>
    </location>
</feature>
<dbReference type="PANTHER" id="PTHR44227:SF3">
    <property type="entry name" value="PROTEIN O-MANNOSYL-TRANSFERASE TMTC4"/>
    <property type="match status" value="1"/>
</dbReference>
<comment type="caution">
    <text evidence="5">The sequence shown here is derived from an EMBL/GenBank/DDBJ whole genome shotgun (WGS) entry which is preliminary data.</text>
</comment>
<dbReference type="AlphaFoldDB" id="A0A2S7T199"/>
<keyword evidence="4" id="KW-1133">Transmembrane helix</keyword>
<evidence type="ECO:0000256" key="1">
    <source>
        <dbReference type="ARBA" id="ARBA00022737"/>
    </source>
</evidence>
<feature type="transmembrane region" description="Helical" evidence="4">
    <location>
        <begin position="152"/>
        <end position="170"/>
    </location>
</feature>
<dbReference type="PANTHER" id="PTHR44227">
    <property type="match status" value="1"/>
</dbReference>
<keyword evidence="6" id="KW-1185">Reference proteome</keyword>
<keyword evidence="1" id="KW-0677">Repeat</keyword>
<dbReference type="EMBL" id="PPSL01000001">
    <property type="protein sequence ID" value="PQJ12734.1"/>
    <property type="molecule type" value="Genomic_DNA"/>
</dbReference>
<keyword evidence="4" id="KW-0472">Membrane</keyword>
<reference evidence="5 6" key="1">
    <citation type="submission" date="2018-01" db="EMBL/GenBank/DDBJ databases">
        <title>A novel member of the phylum Bacteroidetes isolated from glacier ice.</title>
        <authorList>
            <person name="Liu Q."/>
            <person name="Xin Y.-H."/>
        </authorList>
    </citation>
    <scope>NUCLEOTIDE SEQUENCE [LARGE SCALE GENOMIC DNA]</scope>
    <source>
        <strain evidence="5 6">RB1R16</strain>
    </source>
</reference>
<feature type="transmembrane region" description="Helical" evidence="4">
    <location>
        <begin position="294"/>
        <end position="314"/>
    </location>
</feature>
<protein>
    <recommendedName>
        <fullName evidence="7">Glycosyltransferase RgtA/B/C/D-like domain-containing protein</fullName>
    </recommendedName>
</protein>
<dbReference type="RefSeq" id="WP_105037618.1">
    <property type="nucleotide sequence ID" value="NZ_PPSL01000001.1"/>
</dbReference>
<name>A0A2S7T199_9BACT</name>
<dbReference type="InterPro" id="IPR052346">
    <property type="entry name" value="O-mannosyl-transferase_TMTC"/>
</dbReference>
<dbReference type="PROSITE" id="PS50005">
    <property type="entry name" value="TPR"/>
    <property type="match status" value="1"/>
</dbReference>
<keyword evidence="2 3" id="KW-0802">TPR repeat</keyword>
<evidence type="ECO:0000256" key="3">
    <source>
        <dbReference type="PROSITE-ProRule" id="PRU00339"/>
    </source>
</evidence>
<dbReference type="Gene3D" id="1.25.40.10">
    <property type="entry name" value="Tetratricopeptide repeat domain"/>
    <property type="match status" value="1"/>
</dbReference>
<dbReference type="OrthoDB" id="1100887at2"/>
<organism evidence="5 6">
    <name type="scientific">Flavipsychrobacter stenotrophus</name>
    <dbReference type="NCBI Taxonomy" id="2077091"/>
    <lineage>
        <taxon>Bacteria</taxon>
        <taxon>Pseudomonadati</taxon>
        <taxon>Bacteroidota</taxon>
        <taxon>Chitinophagia</taxon>
        <taxon>Chitinophagales</taxon>
        <taxon>Chitinophagaceae</taxon>
        <taxon>Flavipsychrobacter</taxon>
    </lineage>
</organism>
<evidence type="ECO:0000313" key="6">
    <source>
        <dbReference type="Proteomes" id="UP000239872"/>
    </source>
</evidence>
<proteinExistence type="predicted"/>
<feature type="transmembrane region" description="Helical" evidence="4">
    <location>
        <begin position="256"/>
        <end position="282"/>
    </location>
</feature>